<proteinExistence type="predicted"/>
<keyword evidence="1" id="KW-0472">Membrane</keyword>
<keyword evidence="3" id="KW-1185">Reference proteome</keyword>
<organism evidence="2 3">
    <name type="scientific">Undibacterium terreum</name>
    <dbReference type="NCBI Taxonomy" id="1224302"/>
    <lineage>
        <taxon>Bacteria</taxon>
        <taxon>Pseudomonadati</taxon>
        <taxon>Pseudomonadota</taxon>
        <taxon>Betaproteobacteria</taxon>
        <taxon>Burkholderiales</taxon>
        <taxon>Oxalobacteraceae</taxon>
        <taxon>Undibacterium</taxon>
    </lineage>
</organism>
<keyword evidence="1" id="KW-1133">Transmembrane helix</keyword>
<evidence type="ECO:0000313" key="2">
    <source>
        <dbReference type="EMBL" id="GGC58661.1"/>
    </source>
</evidence>
<sequence length="136" mass="14624">MSTVLTSTQAYQQEKNMKISTVLHPSVLTKLALCAVFFTSLLTIALTATSTARNMSPTPAIMVDDTVHTVIISAKRLSNEQKQAMATQEAAQQVQTVVLTAKRLSASEKLASLRQEQASLISLNSAARAKVATQFS</sequence>
<reference evidence="2" key="2">
    <citation type="submission" date="2020-09" db="EMBL/GenBank/DDBJ databases">
        <authorList>
            <person name="Sun Q."/>
            <person name="Zhou Y."/>
        </authorList>
    </citation>
    <scope>NUCLEOTIDE SEQUENCE</scope>
    <source>
        <strain evidence="2">CGMCC 1.10998</strain>
    </source>
</reference>
<dbReference type="Proteomes" id="UP000637423">
    <property type="component" value="Unassembled WGS sequence"/>
</dbReference>
<dbReference type="AlphaFoldDB" id="A0A916U3A3"/>
<feature type="transmembrane region" description="Helical" evidence="1">
    <location>
        <begin position="27"/>
        <end position="48"/>
    </location>
</feature>
<name>A0A916U3A3_9BURK</name>
<accession>A0A916U3A3</accession>
<evidence type="ECO:0000313" key="3">
    <source>
        <dbReference type="Proteomes" id="UP000637423"/>
    </source>
</evidence>
<evidence type="ECO:0000256" key="1">
    <source>
        <dbReference type="SAM" id="Phobius"/>
    </source>
</evidence>
<reference evidence="2" key="1">
    <citation type="journal article" date="2014" name="Int. J. Syst. Evol. Microbiol.">
        <title>Complete genome sequence of Corynebacterium casei LMG S-19264T (=DSM 44701T), isolated from a smear-ripened cheese.</title>
        <authorList>
            <consortium name="US DOE Joint Genome Institute (JGI-PGF)"/>
            <person name="Walter F."/>
            <person name="Albersmeier A."/>
            <person name="Kalinowski J."/>
            <person name="Ruckert C."/>
        </authorList>
    </citation>
    <scope>NUCLEOTIDE SEQUENCE</scope>
    <source>
        <strain evidence="2">CGMCC 1.10998</strain>
    </source>
</reference>
<protein>
    <submittedName>
        <fullName evidence="2">Uncharacterized protein</fullName>
    </submittedName>
</protein>
<keyword evidence="1" id="KW-0812">Transmembrane</keyword>
<comment type="caution">
    <text evidence="2">The sequence shown here is derived from an EMBL/GenBank/DDBJ whole genome shotgun (WGS) entry which is preliminary data.</text>
</comment>
<gene>
    <name evidence="2" type="ORF">GCM10011396_01950</name>
</gene>
<dbReference type="EMBL" id="BMED01000001">
    <property type="protein sequence ID" value="GGC58661.1"/>
    <property type="molecule type" value="Genomic_DNA"/>
</dbReference>